<dbReference type="GO" id="GO:0005886">
    <property type="term" value="C:plasma membrane"/>
    <property type="evidence" value="ECO:0007669"/>
    <property type="project" value="TreeGrafter"/>
</dbReference>
<dbReference type="AlphaFoldDB" id="A0A7K3WQ06"/>
<dbReference type="InterPro" id="IPR005311">
    <property type="entry name" value="PBP_dimer"/>
</dbReference>
<dbReference type="GO" id="GO:0004180">
    <property type="term" value="F:carboxypeptidase activity"/>
    <property type="evidence" value="ECO:0007669"/>
    <property type="project" value="UniProtKB-KW"/>
</dbReference>
<evidence type="ECO:0000256" key="5">
    <source>
        <dbReference type="SAM" id="Phobius"/>
    </source>
</evidence>
<dbReference type="GO" id="GO:0008658">
    <property type="term" value="F:penicillin binding"/>
    <property type="evidence" value="ECO:0007669"/>
    <property type="project" value="InterPro"/>
</dbReference>
<accession>A0A7K3WQ06</accession>
<dbReference type="SUPFAM" id="SSF56601">
    <property type="entry name" value="beta-lactamase/transpeptidase-like"/>
    <property type="match status" value="1"/>
</dbReference>
<keyword evidence="5" id="KW-0812">Transmembrane</keyword>
<dbReference type="CDD" id="cd06575">
    <property type="entry name" value="PASTA_Pbp2x-like_2"/>
    <property type="match status" value="1"/>
</dbReference>
<reference evidence="7 8" key="1">
    <citation type="submission" date="2020-02" db="EMBL/GenBank/DDBJ databases">
        <title>Out from the shadows clarifying the taxonomy of the family Cryomorphaceae and related taxa by utilizing the GTDB taxonomic framework.</title>
        <authorList>
            <person name="Bowman J.P."/>
        </authorList>
    </citation>
    <scope>NUCLEOTIDE SEQUENCE [LARGE SCALE GENOMIC DNA]</scope>
    <source>
        <strain evidence="7 8">QSSC 1-22</strain>
    </source>
</reference>
<feature type="region of interest" description="Disordered" evidence="4">
    <location>
        <begin position="682"/>
        <end position="704"/>
    </location>
</feature>
<dbReference type="InterPro" id="IPR050515">
    <property type="entry name" value="Beta-lactam/transpept"/>
</dbReference>
<dbReference type="EMBL" id="JAAGVY010000007">
    <property type="protein sequence ID" value="NEN22972.1"/>
    <property type="molecule type" value="Genomic_DNA"/>
</dbReference>
<evidence type="ECO:0000256" key="2">
    <source>
        <dbReference type="ARBA" id="ARBA00022645"/>
    </source>
</evidence>
<dbReference type="InterPro" id="IPR005543">
    <property type="entry name" value="PASTA_dom"/>
</dbReference>
<dbReference type="SUPFAM" id="SSF54184">
    <property type="entry name" value="Penicillin-binding protein 2x (pbp-2x), c-terminal domain"/>
    <property type="match status" value="1"/>
</dbReference>
<dbReference type="Gene3D" id="3.90.1310.10">
    <property type="entry name" value="Penicillin-binding protein 2a (Domain 2)"/>
    <property type="match status" value="1"/>
</dbReference>
<evidence type="ECO:0000256" key="4">
    <source>
        <dbReference type="SAM" id="MobiDB-lite"/>
    </source>
</evidence>
<dbReference type="Gene3D" id="3.40.710.10">
    <property type="entry name" value="DD-peptidase/beta-lactamase superfamily"/>
    <property type="match status" value="1"/>
</dbReference>
<evidence type="ECO:0000259" key="6">
    <source>
        <dbReference type="PROSITE" id="PS51178"/>
    </source>
</evidence>
<comment type="caution">
    <text evidence="7">The sequence shown here is derived from an EMBL/GenBank/DDBJ whole genome shotgun (WGS) entry which is preliminary data.</text>
</comment>
<gene>
    <name evidence="7" type="ORF">G3O08_05595</name>
</gene>
<evidence type="ECO:0000256" key="3">
    <source>
        <dbReference type="ARBA" id="ARBA00023136"/>
    </source>
</evidence>
<evidence type="ECO:0000313" key="7">
    <source>
        <dbReference type="EMBL" id="NEN22972.1"/>
    </source>
</evidence>
<dbReference type="Proteomes" id="UP000486602">
    <property type="component" value="Unassembled WGS sequence"/>
</dbReference>
<dbReference type="InterPro" id="IPR012338">
    <property type="entry name" value="Beta-lactam/transpept-like"/>
</dbReference>
<organism evidence="7 8">
    <name type="scientific">Cryomorpha ignava</name>
    <dbReference type="NCBI Taxonomy" id="101383"/>
    <lineage>
        <taxon>Bacteria</taxon>
        <taxon>Pseudomonadati</taxon>
        <taxon>Bacteroidota</taxon>
        <taxon>Flavobacteriia</taxon>
        <taxon>Flavobacteriales</taxon>
        <taxon>Cryomorphaceae</taxon>
        <taxon>Cryomorpha</taxon>
    </lineage>
</organism>
<feature type="transmembrane region" description="Helical" evidence="5">
    <location>
        <begin position="12"/>
        <end position="35"/>
    </location>
</feature>
<dbReference type="PANTHER" id="PTHR30627">
    <property type="entry name" value="PEPTIDOGLYCAN D,D-TRANSPEPTIDASE"/>
    <property type="match status" value="1"/>
</dbReference>
<keyword evidence="5" id="KW-1133">Transmembrane helix</keyword>
<dbReference type="Pfam" id="PF00905">
    <property type="entry name" value="Transpeptidase"/>
    <property type="match status" value="1"/>
</dbReference>
<comment type="subcellular location">
    <subcellularLocation>
        <location evidence="1">Membrane</location>
    </subcellularLocation>
</comment>
<keyword evidence="2" id="KW-0121">Carboxypeptidase</keyword>
<proteinExistence type="predicted"/>
<dbReference type="InterPro" id="IPR001460">
    <property type="entry name" value="PCN-bd_Tpept"/>
</dbReference>
<evidence type="ECO:0000313" key="8">
    <source>
        <dbReference type="Proteomes" id="UP000486602"/>
    </source>
</evidence>
<keyword evidence="2" id="KW-0378">Hydrolase</keyword>
<dbReference type="Gene3D" id="3.30.450.330">
    <property type="match status" value="1"/>
</dbReference>
<protein>
    <submittedName>
        <fullName evidence="7">Transpeptidase family protein</fullName>
    </submittedName>
</protein>
<feature type="domain" description="PASTA" evidence="6">
    <location>
        <begin position="646"/>
        <end position="704"/>
    </location>
</feature>
<dbReference type="PANTHER" id="PTHR30627:SF1">
    <property type="entry name" value="PEPTIDOGLYCAN D,D-TRANSPEPTIDASE FTSI"/>
    <property type="match status" value="1"/>
</dbReference>
<name>A0A7K3WQ06_9FLAO</name>
<dbReference type="SUPFAM" id="SSF56519">
    <property type="entry name" value="Penicillin binding protein dimerisation domain"/>
    <property type="match status" value="1"/>
</dbReference>
<dbReference type="GO" id="GO:0071555">
    <property type="term" value="P:cell wall organization"/>
    <property type="evidence" value="ECO:0007669"/>
    <property type="project" value="TreeGrafter"/>
</dbReference>
<sequence>MKGENNIISKAYIVFIAICIFSLLIVGKILFIQFVNGEKWESKVAHITTDLREITPVRGNIYADNRNMLATSVPIYEIRMDMLADGLSDEDYFQNIDSLCVALSKLFDDKPASAYKAEFAKARKAGNRYYRVKSNVDYDQVQKAQDFPIWKRGRFKSGVIFEKRTIRLMPFKELANRTVGYEREGVQPVGIEGAYNSVLSGKPGARYEKRLAGGIWMPLTDHNEVEPEDGCDVYTTLDVNIQDVATNALRKELKNHNASHGCAVLMEVKTGYIKAIANLTRTADSTYREVYNYAVGEATEPGSTFKLASLMAAFEDGLIDLHDTIDTENGKYRFYDRIMRDSNGKGHGKIDVLEVFQKSSNVGVSRIINEKYASNPQRFVDRLYKMGLGRKLGLEISGEGKPKIKDPSDNSWSGVTLPWMSIGYETLMTPLQILTFYNAVANNGVMLKPQFVSEVQRNGIVIKENRPIVLNQAIASRETIAKARKMLESVVTEEGTAANLRFGAYHIAGKTGTAQIANEKYGYKYEQAVSYQASFVGYFPAEAPEYTCIVVVNGPSNDVYYANRVAGPVFKEIADKVYAQRFDLFKVKDPIENAIAYKAPVSLSGNAEDLKSIFSAFNVPVEDNSGGYGWVTTKTEPENVELERRTVKDGFTPNVVGMGLRDGVYLLESCGYEVKVQGKGMISKQSMPPGSPARKGQKITIELS</sequence>
<evidence type="ECO:0000256" key="1">
    <source>
        <dbReference type="ARBA" id="ARBA00004370"/>
    </source>
</evidence>
<dbReference type="RefSeq" id="WP_163283729.1">
    <property type="nucleotide sequence ID" value="NZ_JAAGVY010000007.1"/>
</dbReference>
<keyword evidence="8" id="KW-1185">Reference proteome</keyword>
<dbReference type="Pfam" id="PF03793">
    <property type="entry name" value="PASTA"/>
    <property type="match status" value="1"/>
</dbReference>
<keyword evidence="2" id="KW-0645">Protease</keyword>
<dbReference type="InterPro" id="IPR036138">
    <property type="entry name" value="PBP_dimer_sf"/>
</dbReference>
<dbReference type="Pfam" id="PF03717">
    <property type="entry name" value="PBP_dimer"/>
    <property type="match status" value="1"/>
</dbReference>
<dbReference type="PROSITE" id="PS51178">
    <property type="entry name" value="PASTA"/>
    <property type="match status" value="1"/>
</dbReference>
<keyword evidence="3 5" id="KW-0472">Membrane</keyword>